<evidence type="ECO:0000256" key="1">
    <source>
        <dbReference type="ARBA" id="ARBA00008714"/>
    </source>
</evidence>
<feature type="region of interest" description="Disordered" evidence="5">
    <location>
        <begin position="187"/>
        <end position="224"/>
    </location>
</feature>
<dbReference type="Gene3D" id="1.10.287.990">
    <property type="entry name" value="Fe,Mn superoxide dismutase (SOD) domain"/>
    <property type="match status" value="1"/>
</dbReference>
<dbReference type="GO" id="GO:0004784">
    <property type="term" value="F:superoxide dismutase activity"/>
    <property type="evidence" value="ECO:0007669"/>
    <property type="project" value="UniProtKB-EC"/>
</dbReference>
<proteinExistence type="inferred from homology"/>
<keyword evidence="3" id="KW-0479">Metal-binding</keyword>
<evidence type="ECO:0000256" key="3">
    <source>
        <dbReference type="ARBA" id="ARBA00022723"/>
    </source>
</evidence>
<evidence type="ECO:0000256" key="4">
    <source>
        <dbReference type="ARBA" id="ARBA00023002"/>
    </source>
</evidence>
<dbReference type="EC" id="1.15.1.1" evidence="2"/>
<dbReference type="PANTHER" id="PTHR11404">
    <property type="entry name" value="SUPEROXIDE DISMUTASE 2"/>
    <property type="match status" value="1"/>
</dbReference>
<dbReference type="InterPro" id="IPR036314">
    <property type="entry name" value="SOD_C_sf"/>
</dbReference>
<gene>
    <name evidence="7" type="ORF">ENS06_13140</name>
</gene>
<dbReference type="Pfam" id="PF02777">
    <property type="entry name" value="Sod_Fe_C"/>
    <property type="match status" value="1"/>
</dbReference>
<name>A0A832A2Z5_9BACT</name>
<dbReference type="Gene3D" id="3.55.40.20">
    <property type="entry name" value="Iron/manganese superoxide dismutase, C-terminal domain"/>
    <property type="match status" value="1"/>
</dbReference>
<feature type="compositionally biased region" description="Basic and acidic residues" evidence="5">
    <location>
        <begin position="200"/>
        <end position="224"/>
    </location>
</feature>
<accession>A0A832A2Z5</accession>
<keyword evidence="4" id="KW-0560">Oxidoreductase</keyword>
<evidence type="ECO:0000259" key="6">
    <source>
        <dbReference type="Pfam" id="PF02777"/>
    </source>
</evidence>
<evidence type="ECO:0000256" key="2">
    <source>
        <dbReference type="ARBA" id="ARBA00012682"/>
    </source>
</evidence>
<dbReference type="EMBL" id="DSTK01000039">
    <property type="protein sequence ID" value="HFK98250.1"/>
    <property type="molecule type" value="Genomic_DNA"/>
</dbReference>
<reference evidence="7" key="1">
    <citation type="journal article" date="2020" name="mSystems">
        <title>Genome- and Community-Level Interaction Insights into Carbon Utilization and Element Cycling Functions of Hydrothermarchaeota in Hydrothermal Sediment.</title>
        <authorList>
            <person name="Zhou Z."/>
            <person name="Liu Y."/>
            <person name="Xu W."/>
            <person name="Pan J."/>
            <person name="Luo Z.H."/>
            <person name="Li M."/>
        </authorList>
    </citation>
    <scope>NUCLEOTIDE SEQUENCE [LARGE SCALE GENOMIC DNA]</scope>
    <source>
        <strain evidence="7">SpSt-456</strain>
    </source>
</reference>
<dbReference type="GO" id="GO:0046872">
    <property type="term" value="F:metal ion binding"/>
    <property type="evidence" value="ECO:0007669"/>
    <property type="project" value="UniProtKB-KW"/>
</dbReference>
<dbReference type="SUPFAM" id="SSF54719">
    <property type="entry name" value="Fe,Mn superoxide dismutase (SOD), C-terminal domain"/>
    <property type="match status" value="1"/>
</dbReference>
<dbReference type="AlphaFoldDB" id="A0A832A2Z5"/>
<dbReference type="InterPro" id="IPR050265">
    <property type="entry name" value="Fe/Mn_Superoxide_Dismutase"/>
</dbReference>
<comment type="similarity">
    <text evidence="1">Belongs to the iron/manganese superoxide dismutase family.</text>
</comment>
<evidence type="ECO:0000256" key="5">
    <source>
        <dbReference type="SAM" id="MobiDB-lite"/>
    </source>
</evidence>
<dbReference type="PANTHER" id="PTHR11404:SF6">
    <property type="entry name" value="SUPEROXIDE DISMUTASE [MN], MITOCHONDRIAL"/>
    <property type="match status" value="1"/>
</dbReference>
<dbReference type="InterPro" id="IPR036324">
    <property type="entry name" value="Mn/Fe_SOD_N_sf"/>
</dbReference>
<protein>
    <recommendedName>
        <fullName evidence="2">superoxide dismutase</fullName>
        <ecNumber evidence="2">1.15.1.1</ecNumber>
    </recommendedName>
</protein>
<dbReference type="SUPFAM" id="SSF46609">
    <property type="entry name" value="Fe,Mn superoxide dismutase (SOD), N-terminal domain"/>
    <property type="match status" value="1"/>
</dbReference>
<feature type="domain" description="Manganese/iron superoxide dismutase C-terminal" evidence="6">
    <location>
        <begin position="78"/>
        <end position="176"/>
    </location>
</feature>
<comment type="caution">
    <text evidence="7">The sequence shown here is derived from an EMBL/GenBank/DDBJ whole genome shotgun (WGS) entry which is preliminary data.</text>
</comment>
<organism evidence="7">
    <name type="scientific">Desulfacinum infernum</name>
    <dbReference type="NCBI Taxonomy" id="35837"/>
    <lineage>
        <taxon>Bacteria</taxon>
        <taxon>Pseudomonadati</taxon>
        <taxon>Thermodesulfobacteriota</taxon>
        <taxon>Syntrophobacteria</taxon>
        <taxon>Syntrophobacterales</taxon>
        <taxon>Syntrophobacteraceae</taxon>
        <taxon>Desulfacinum</taxon>
    </lineage>
</organism>
<dbReference type="InterPro" id="IPR019832">
    <property type="entry name" value="Mn/Fe_SOD_C"/>
</dbReference>
<sequence>MEGFSDALLKMHFSLYQGYVANTNALLEKTRALAKEGKADGPEYAELKRRLGFEFNGMKLHEYYFGNLGGSGVLPKDNALYAAIEENFGSFENWKADFIATGRMRGIGWVVLIQDPGTGRLVNTWINEHETGHFVGCVPLVVMDVFEHAYVTDYGLDRKAYIEAFFKNLNWKVVLQRIGLEVNEADFPKPKPAAQAAASRAEEAGPAKAEKPSAESAPPKEHKP</sequence>
<evidence type="ECO:0000313" key="7">
    <source>
        <dbReference type="EMBL" id="HFK98250.1"/>
    </source>
</evidence>